<feature type="domain" description="Polysaccharide chain length determinant N-terminal" evidence="9">
    <location>
        <begin position="35"/>
        <end position="136"/>
    </location>
</feature>
<organism evidence="11 12">
    <name type="scientific">Salinibacter ruber</name>
    <dbReference type="NCBI Taxonomy" id="146919"/>
    <lineage>
        <taxon>Bacteria</taxon>
        <taxon>Pseudomonadati</taxon>
        <taxon>Rhodothermota</taxon>
        <taxon>Rhodothermia</taxon>
        <taxon>Rhodothermales</taxon>
        <taxon>Salinibacteraceae</taxon>
        <taxon>Salinibacter</taxon>
    </lineage>
</organism>
<feature type="compositionally biased region" description="Low complexity" evidence="7">
    <location>
        <begin position="1"/>
        <end position="23"/>
    </location>
</feature>
<proteinExistence type="predicted"/>
<evidence type="ECO:0000256" key="6">
    <source>
        <dbReference type="SAM" id="Coils"/>
    </source>
</evidence>
<evidence type="ECO:0000313" key="11">
    <source>
        <dbReference type="EMBL" id="MCS3710972.1"/>
    </source>
</evidence>
<keyword evidence="4 8" id="KW-1133">Transmembrane helix</keyword>
<dbReference type="PANTHER" id="PTHR32309">
    <property type="entry name" value="TYROSINE-PROTEIN KINASE"/>
    <property type="match status" value="1"/>
</dbReference>
<feature type="region of interest" description="Disordered" evidence="7">
    <location>
        <begin position="1"/>
        <end position="33"/>
    </location>
</feature>
<dbReference type="SUPFAM" id="SSF57997">
    <property type="entry name" value="Tropomyosin"/>
    <property type="match status" value="1"/>
</dbReference>
<dbReference type="Gene3D" id="3.30.1890.10">
    <property type="entry name" value="FepE-like"/>
    <property type="match status" value="1"/>
</dbReference>
<dbReference type="InterPro" id="IPR032807">
    <property type="entry name" value="GNVR"/>
</dbReference>
<dbReference type="Pfam" id="PF02706">
    <property type="entry name" value="Wzz"/>
    <property type="match status" value="1"/>
</dbReference>
<dbReference type="RefSeq" id="WP_259124266.1">
    <property type="nucleotide sequence ID" value="NZ_JANUAE010000009.1"/>
</dbReference>
<evidence type="ECO:0000313" key="12">
    <source>
        <dbReference type="Proteomes" id="UP001155057"/>
    </source>
</evidence>
<dbReference type="Proteomes" id="UP001155057">
    <property type="component" value="Unassembled WGS sequence"/>
</dbReference>
<feature type="transmembrane region" description="Helical" evidence="8">
    <location>
        <begin position="52"/>
        <end position="70"/>
    </location>
</feature>
<evidence type="ECO:0000256" key="2">
    <source>
        <dbReference type="ARBA" id="ARBA00022475"/>
    </source>
</evidence>
<sequence>MSTADDQGQTDGPPGTPPGDGAPAEQPGYGPRQEDEVSLLDILLVLARHKTLIVRTVLVFTLLGVTYALLASEEFTSEARVVREAQTEGGDLPGGISPGALSGFGISLGGSASGLTPAAFPDVLTSREVRLAVVRDTFRFPGAERPMTYVDYVNRPAGPLSTVLDYTLFLPWTLKGMVGSAISQDTPASAGTATGEPVIPSEKEDRALKSIAGKISASVDEETGLMTISVTAGGPQLAASLADSFLDHFTTRVREIRTEKVRERLQFVEGRFEEAEQELETAEKRLAQFLERNQNPTTATLQFQRDRLQRQVSFKEQLYSELQSQLTQTRLDLQRRQPVVTAVEEPVPPSNRSAPKRTLTVLLGILVGVFFGMGGAFVKALFDSAEENTEERKKLSEIRERLIPPRWREKTAT</sequence>
<keyword evidence="6" id="KW-0175">Coiled coil</keyword>
<dbReference type="AlphaFoldDB" id="A0A9X2Q3N0"/>
<dbReference type="GO" id="GO:0005886">
    <property type="term" value="C:plasma membrane"/>
    <property type="evidence" value="ECO:0007669"/>
    <property type="project" value="UniProtKB-SubCell"/>
</dbReference>
<accession>A0A9X2Q3N0</accession>
<dbReference type="InterPro" id="IPR050445">
    <property type="entry name" value="Bact_polysacc_biosynth/exp"/>
</dbReference>
<name>A0A9X2Q3N0_9BACT</name>
<reference evidence="11" key="1">
    <citation type="submission" date="2022-08" db="EMBL/GenBank/DDBJ databases">
        <title>Genomic Encyclopedia of Type Strains, Phase V (KMG-V): Genome sequencing to study the core and pangenomes of soil and plant-associated prokaryotes.</title>
        <authorList>
            <person name="Whitman W."/>
        </authorList>
    </citation>
    <scope>NUCLEOTIDE SEQUENCE</scope>
    <source>
        <strain evidence="11">SP3049</strain>
    </source>
</reference>
<comment type="caution">
    <text evidence="11">The sequence shown here is derived from an EMBL/GenBank/DDBJ whole genome shotgun (WGS) entry which is preliminary data.</text>
</comment>
<feature type="domain" description="Tyrosine-protein kinase G-rich" evidence="10">
    <location>
        <begin position="307"/>
        <end position="380"/>
    </location>
</feature>
<keyword evidence="5 8" id="KW-0472">Membrane</keyword>
<dbReference type="PANTHER" id="PTHR32309:SF31">
    <property type="entry name" value="CAPSULAR EXOPOLYSACCHARIDE FAMILY"/>
    <property type="match status" value="1"/>
</dbReference>
<protein>
    <submittedName>
        <fullName evidence="11">Uncharacterized protein involved in exopolysaccharide biosynthesis</fullName>
    </submittedName>
</protein>
<evidence type="ECO:0000259" key="9">
    <source>
        <dbReference type="Pfam" id="PF02706"/>
    </source>
</evidence>
<evidence type="ECO:0000256" key="5">
    <source>
        <dbReference type="ARBA" id="ARBA00023136"/>
    </source>
</evidence>
<keyword evidence="2" id="KW-1003">Cell membrane</keyword>
<evidence type="ECO:0000256" key="7">
    <source>
        <dbReference type="SAM" id="MobiDB-lite"/>
    </source>
</evidence>
<evidence type="ECO:0000256" key="3">
    <source>
        <dbReference type="ARBA" id="ARBA00022692"/>
    </source>
</evidence>
<feature type="coiled-coil region" evidence="6">
    <location>
        <begin position="258"/>
        <end position="325"/>
    </location>
</feature>
<evidence type="ECO:0000256" key="8">
    <source>
        <dbReference type="SAM" id="Phobius"/>
    </source>
</evidence>
<comment type="subcellular location">
    <subcellularLocation>
        <location evidence="1">Cell membrane</location>
        <topology evidence="1">Multi-pass membrane protein</topology>
    </subcellularLocation>
</comment>
<gene>
    <name evidence="11" type="ORF">GGP61_002598</name>
</gene>
<evidence type="ECO:0000256" key="4">
    <source>
        <dbReference type="ARBA" id="ARBA00022989"/>
    </source>
</evidence>
<dbReference type="EMBL" id="JANUAE010000009">
    <property type="protein sequence ID" value="MCS3710972.1"/>
    <property type="molecule type" value="Genomic_DNA"/>
</dbReference>
<keyword evidence="3 8" id="KW-0812">Transmembrane</keyword>
<evidence type="ECO:0000256" key="1">
    <source>
        <dbReference type="ARBA" id="ARBA00004651"/>
    </source>
</evidence>
<evidence type="ECO:0000259" key="10">
    <source>
        <dbReference type="Pfam" id="PF13807"/>
    </source>
</evidence>
<dbReference type="Pfam" id="PF13807">
    <property type="entry name" value="GNVR"/>
    <property type="match status" value="1"/>
</dbReference>
<feature type="transmembrane region" description="Helical" evidence="8">
    <location>
        <begin position="359"/>
        <end position="382"/>
    </location>
</feature>
<dbReference type="InterPro" id="IPR003856">
    <property type="entry name" value="LPS_length_determ_N"/>
</dbReference>